<dbReference type="InterPro" id="IPR025605">
    <property type="entry name" value="OST-HTH/LOTUS_dom"/>
</dbReference>
<feature type="compositionally biased region" description="Low complexity" evidence="8">
    <location>
        <begin position="85"/>
        <end position="99"/>
    </location>
</feature>
<dbReference type="GO" id="GO:0030154">
    <property type="term" value="P:cell differentiation"/>
    <property type="evidence" value="ECO:0007669"/>
    <property type="project" value="UniProtKB-KW"/>
</dbReference>
<keyword evidence="4" id="KW-0677">Repeat</keyword>
<dbReference type="InterPro" id="IPR035437">
    <property type="entry name" value="SNase_OB-fold_sf"/>
</dbReference>
<evidence type="ECO:0000256" key="7">
    <source>
        <dbReference type="ARBA" id="ARBA00022884"/>
    </source>
</evidence>
<dbReference type="Gene3D" id="3.30.420.610">
    <property type="entry name" value="LOTUS domain-like"/>
    <property type="match status" value="3"/>
</dbReference>
<dbReference type="CDD" id="cd09974">
    <property type="entry name" value="LOTUS_3_TDRD7"/>
    <property type="match status" value="1"/>
</dbReference>
<feature type="region of interest" description="Disordered" evidence="8">
    <location>
        <begin position="28"/>
        <end position="99"/>
    </location>
</feature>
<evidence type="ECO:0000256" key="2">
    <source>
        <dbReference type="ARBA" id="ARBA00007740"/>
    </source>
</evidence>
<dbReference type="EMBL" id="OX395142">
    <property type="protein sequence ID" value="CAI5796866.1"/>
    <property type="molecule type" value="Genomic_DNA"/>
</dbReference>
<dbReference type="Gene3D" id="2.30.30.140">
    <property type="match status" value="3"/>
</dbReference>
<dbReference type="PANTHER" id="PTHR22948">
    <property type="entry name" value="TUDOR DOMAIN CONTAINING PROTEIN"/>
    <property type="match status" value="1"/>
</dbReference>
<dbReference type="InterPro" id="IPR047448">
    <property type="entry name" value="Tudor_TDRD7_rpt2"/>
</dbReference>
<comment type="similarity">
    <text evidence="2">Belongs to the TDRD7 family.</text>
</comment>
<feature type="compositionally biased region" description="Gly residues" evidence="8">
    <location>
        <begin position="51"/>
        <end position="62"/>
    </location>
</feature>
<dbReference type="GO" id="GO:0007283">
    <property type="term" value="P:spermatogenesis"/>
    <property type="evidence" value="ECO:0007669"/>
    <property type="project" value="UniProtKB-KW"/>
</dbReference>
<dbReference type="PROSITE" id="PS51644">
    <property type="entry name" value="HTH_OST"/>
    <property type="match status" value="3"/>
</dbReference>
<feature type="domain" description="HTH OST-type" evidence="10">
    <location>
        <begin position="106"/>
        <end position="179"/>
    </location>
</feature>
<keyword evidence="3" id="KW-0963">Cytoplasm</keyword>
<dbReference type="FunFam" id="3.30.420.610:FF:000008">
    <property type="entry name" value="Tudor domain-containing protein 7"/>
    <property type="match status" value="1"/>
</dbReference>
<dbReference type="InterPro" id="IPR050621">
    <property type="entry name" value="Tudor_domain_containing"/>
</dbReference>
<accession>A0AA35LID8</accession>
<evidence type="ECO:0000256" key="8">
    <source>
        <dbReference type="SAM" id="MobiDB-lite"/>
    </source>
</evidence>
<keyword evidence="7" id="KW-0694">RNA-binding</keyword>
<dbReference type="CDD" id="cd20428">
    <property type="entry name" value="Tudor_TDRD7_rpt2"/>
    <property type="match status" value="1"/>
</dbReference>
<dbReference type="Pfam" id="PF00567">
    <property type="entry name" value="TUDOR"/>
    <property type="match status" value="3"/>
</dbReference>
<evidence type="ECO:0000256" key="4">
    <source>
        <dbReference type="ARBA" id="ARBA00022737"/>
    </source>
</evidence>
<evidence type="ECO:0008006" key="13">
    <source>
        <dbReference type="Google" id="ProtNLM"/>
    </source>
</evidence>
<dbReference type="Gene3D" id="2.40.50.90">
    <property type="match status" value="3"/>
</dbReference>
<dbReference type="PANTHER" id="PTHR22948:SF14">
    <property type="entry name" value="TUDOR DOMAIN-CONTAINING PROTEIN 7"/>
    <property type="match status" value="1"/>
</dbReference>
<evidence type="ECO:0000256" key="5">
    <source>
        <dbReference type="ARBA" id="ARBA00022782"/>
    </source>
</evidence>
<evidence type="ECO:0000256" key="1">
    <source>
        <dbReference type="ARBA" id="ARBA00004496"/>
    </source>
</evidence>
<dbReference type="SMART" id="SM00333">
    <property type="entry name" value="TUDOR"/>
    <property type="match status" value="2"/>
</dbReference>
<dbReference type="Proteomes" id="UP001178461">
    <property type="component" value="Chromosome 17"/>
</dbReference>
<evidence type="ECO:0000259" key="10">
    <source>
        <dbReference type="PROSITE" id="PS51644"/>
    </source>
</evidence>
<sequence length="1188" mass="131579">MVSKATWKSLANQWGRVPPDLLLEQVAHQSNQVSSGTKTSLKLTKSRPRSPGGGGGAGGGSSGVARRESGGRGGPGEADGEQEEAAGSGPGRDPSGSPRVWVKMQEADLVAKMLRAVLQSHKHGVPFSRLQAEYKSLTGDLIPFKQLGHSNLEGYIKSIPGVVRVEISKAGEVTCRAVICQETAQIAQLVACQRTSQKKTGRQVNCSMRLKRTAPFASVGKPKGTLRKPGFMHFTEESRRPALPLLRSKGSCAVVRQNMSSASYPLPLEFGTPLQKEVLNQGHMTVTNRLDRRATLPPRFQKELQGHPSKNVPVDFNENAKEMRQLVPLQPPYPSNTDIYEIQRRVKEILNQCSNGICLSKLPYVYRETYREDLNTALLPQFENWPHICVTEKVCSGGLRDIFLYPAAKTQPLVKGVSSQEGSLQPPLVKQTVETKVDAPQEDFKQKIAAILLKYSNGLWANALPKVYEDTYKAPLPQDILKSLDALSDICSVDYISGNPKKAILYAKSKKHTDENQNVTDKTHANEVLVRPAEQHPTTIKHESQEEYSENMTVPPLIIPAETSPSVLVVELSSTNEVVVRYVGKDYSAAQELMEEQMKDWYGRNPSGLQIQSPKVGQVVAVPAVEDAWLRAQITSTDGNRIKVCYVDYGFSETIENTRVCKLAKQFYSLPFQASKCKLAGLEAFSDDPVMVKVVESQTCGKIFAVEILEKNDIPLVILYDTSGEDDININASCLKALCDKSLELRLQVDALYTNVRVTNVCSDGTLYCQVPSKGLTKLSEALQKLENYFHHKQVTEHSVSLPYCGKICLLNCKGKWARVEITSVHSSRALDVQFMDTGTVASVKVVELREIPPTFLREVIAIPPQATKCCLADLPLNIGMWTPDAVLWLRDTVLNCPDCSIKVVKLDDRIAHVYLFTPKSFPDPDHSINRRITNADLWKHQKDVFLSAFPGSSLPAKGETNLPETASSGAKKGFAPRAPEASSAGTALTMPPPLPLPKPQEQMDVFVTLACHPGYFVLQPWQEMHNLEVLMEEMLLYYGKADEGTTAVEKNKLYAAKVKNMWHRVLIRGMLANGLVSVYELDYGKHELVGIQNVKPLQDMFRKLPFQAITAQLAGTEGKQWSEEASVVFRNHVEKKALVAQVQAVIDGANPWERKAVVYLVDTSQPDTDIWIHDIMTQYCMEISKAN</sequence>
<feature type="domain" description="HTH OST-type" evidence="10">
    <location>
        <begin position="338"/>
        <end position="406"/>
    </location>
</feature>
<keyword evidence="5" id="KW-0221">Differentiation</keyword>
<gene>
    <name evidence="11" type="ORF">PODLI_1B018164</name>
</gene>
<dbReference type="InterPro" id="IPR041966">
    <property type="entry name" value="LOTUS-like"/>
</dbReference>
<evidence type="ECO:0000313" key="12">
    <source>
        <dbReference type="Proteomes" id="UP001178461"/>
    </source>
</evidence>
<evidence type="ECO:0000313" key="11">
    <source>
        <dbReference type="EMBL" id="CAI5796866.1"/>
    </source>
</evidence>
<keyword evidence="6" id="KW-0744">Spermatogenesis</keyword>
<keyword evidence="12" id="KW-1185">Reference proteome</keyword>
<dbReference type="AlphaFoldDB" id="A0AA35LID8"/>
<dbReference type="GO" id="GO:0005737">
    <property type="term" value="C:cytoplasm"/>
    <property type="evidence" value="ECO:0007669"/>
    <property type="project" value="UniProtKB-SubCell"/>
</dbReference>
<evidence type="ECO:0000256" key="3">
    <source>
        <dbReference type="ARBA" id="ARBA00022490"/>
    </source>
</evidence>
<dbReference type="InterPro" id="IPR037978">
    <property type="entry name" value="TDRD7_LOTUS_3"/>
</dbReference>
<dbReference type="InterPro" id="IPR002999">
    <property type="entry name" value="Tudor"/>
</dbReference>
<comment type="subcellular location">
    <subcellularLocation>
        <location evidence="1">Cytoplasm</location>
    </subcellularLocation>
</comment>
<protein>
    <recommendedName>
        <fullName evidence="13">Tudor domain-containing protein 7</fullName>
    </recommendedName>
</protein>
<reference evidence="11" key="1">
    <citation type="submission" date="2022-12" db="EMBL/GenBank/DDBJ databases">
        <authorList>
            <person name="Alioto T."/>
            <person name="Alioto T."/>
            <person name="Gomez Garrido J."/>
        </authorList>
    </citation>
    <scope>NUCLEOTIDE SEQUENCE</scope>
</reference>
<evidence type="ECO:0000259" key="9">
    <source>
        <dbReference type="PROSITE" id="PS50304"/>
    </source>
</evidence>
<dbReference type="PROSITE" id="PS50304">
    <property type="entry name" value="TUDOR"/>
    <property type="match status" value="2"/>
</dbReference>
<feature type="domain" description="HTH OST-type" evidence="10">
    <location>
        <begin position="440"/>
        <end position="509"/>
    </location>
</feature>
<dbReference type="FunFam" id="2.30.30.140:FF:000065">
    <property type="entry name" value="tudor domain-containing protein 7"/>
    <property type="match status" value="1"/>
</dbReference>
<feature type="domain" description="Tudor" evidence="9">
    <location>
        <begin position="613"/>
        <end position="670"/>
    </location>
</feature>
<feature type="region of interest" description="Disordered" evidence="8">
    <location>
        <begin position="957"/>
        <end position="996"/>
    </location>
</feature>
<feature type="domain" description="Tudor" evidence="9">
    <location>
        <begin position="802"/>
        <end position="859"/>
    </location>
</feature>
<proteinExistence type="inferred from homology"/>
<name>A0AA35LID8_9SAUR</name>
<dbReference type="GO" id="GO:0003723">
    <property type="term" value="F:RNA binding"/>
    <property type="evidence" value="ECO:0007669"/>
    <property type="project" value="UniProtKB-KW"/>
</dbReference>
<dbReference type="SUPFAM" id="SSF63748">
    <property type="entry name" value="Tudor/PWWP/MBT"/>
    <property type="match status" value="3"/>
</dbReference>
<feature type="compositionally biased region" description="Polar residues" evidence="8">
    <location>
        <begin position="28"/>
        <end position="43"/>
    </location>
</feature>
<dbReference type="Pfam" id="PF12872">
    <property type="entry name" value="OST-HTH"/>
    <property type="match status" value="1"/>
</dbReference>
<organism evidence="11 12">
    <name type="scientific">Podarcis lilfordi</name>
    <name type="common">Lilford's wall lizard</name>
    <dbReference type="NCBI Taxonomy" id="74358"/>
    <lineage>
        <taxon>Eukaryota</taxon>
        <taxon>Metazoa</taxon>
        <taxon>Chordata</taxon>
        <taxon>Craniata</taxon>
        <taxon>Vertebrata</taxon>
        <taxon>Euteleostomi</taxon>
        <taxon>Lepidosauria</taxon>
        <taxon>Squamata</taxon>
        <taxon>Bifurcata</taxon>
        <taxon>Unidentata</taxon>
        <taxon>Episquamata</taxon>
        <taxon>Laterata</taxon>
        <taxon>Lacertibaenia</taxon>
        <taxon>Lacertidae</taxon>
        <taxon>Podarcis</taxon>
    </lineage>
</organism>
<evidence type="ECO:0000256" key="6">
    <source>
        <dbReference type="ARBA" id="ARBA00022871"/>
    </source>
</evidence>